<dbReference type="EMBL" id="FOGF01000046">
    <property type="protein sequence ID" value="SER39474.1"/>
    <property type="molecule type" value="Genomic_DNA"/>
</dbReference>
<proteinExistence type="predicted"/>
<organism evidence="1 2">
    <name type="scientific">Granulicatella balaenopterae</name>
    <dbReference type="NCBI Taxonomy" id="137733"/>
    <lineage>
        <taxon>Bacteria</taxon>
        <taxon>Bacillati</taxon>
        <taxon>Bacillota</taxon>
        <taxon>Bacilli</taxon>
        <taxon>Lactobacillales</taxon>
        <taxon>Carnobacteriaceae</taxon>
        <taxon>Granulicatella</taxon>
    </lineage>
</organism>
<dbReference type="AlphaFoldDB" id="A0A1H9NTV9"/>
<evidence type="ECO:0000313" key="2">
    <source>
        <dbReference type="Proteomes" id="UP000198556"/>
    </source>
</evidence>
<protein>
    <submittedName>
        <fullName evidence="1">Uncharacterized protein</fullName>
    </submittedName>
</protein>
<sequence length="145" mass="17083">MKKIQSNKLNELAKIYNESGKTALFQYIRDNDLVKHPYALLKRMKERSSLKYNVELDCFESVRDCDEDLFMSVEELCSPINNSSINQAQKDYSDKRNDIMEQLVHNLIGDRLLTIDKYVKIDSRLKEIFIDKTSMVLDGYEIKIY</sequence>
<dbReference type="STRING" id="137733.SAMN05421767_1464"/>
<dbReference type="Proteomes" id="UP000198556">
    <property type="component" value="Unassembled WGS sequence"/>
</dbReference>
<gene>
    <name evidence="1" type="ORF">SAMN05421767_1464</name>
</gene>
<evidence type="ECO:0000313" key="1">
    <source>
        <dbReference type="EMBL" id="SER39474.1"/>
    </source>
</evidence>
<keyword evidence="2" id="KW-1185">Reference proteome</keyword>
<reference evidence="1 2" key="1">
    <citation type="submission" date="2016-10" db="EMBL/GenBank/DDBJ databases">
        <authorList>
            <person name="de Groot N.N."/>
        </authorList>
    </citation>
    <scope>NUCLEOTIDE SEQUENCE [LARGE SCALE GENOMIC DNA]</scope>
    <source>
        <strain evidence="1 2">DSM 15827</strain>
    </source>
</reference>
<accession>A0A1H9NTV9</accession>
<name>A0A1H9NTV9_9LACT</name>